<dbReference type="Proteomes" id="UP000244005">
    <property type="component" value="Unassembled WGS sequence"/>
</dbReference>
<proteinExistence type="predicted"/>
<organism evidence="1 2">
    <name type="scientific">Marchantia polymorpha</name>
    <name type="common">Common liverwort</name>
    <name type="synonym">Marchantia aquatica</name>
    <dbReference type="NCBI Taxonomy" id="3197"/>
    <lineage>
        <taxon>Eukaryota</taxon>
        <taxon>Viridiplantae</taxon>
        <taxon>Streptophyta</taxon>
        <taxon>Embryophyta</taxon>
        <taxon>Marchantiophyta</taxon>
        <taxon>Marchantiopsida</taxon>
        <taxon>Marchantiidae</taxon>
        <taxon>Marchantiales</taxon>
        <taxon>Marchantiaceae</taxon>
        <taxon>Marchantia</taxon>
    </lineage>
</organism>
<sequence length="135" mass="15614">MFVPTLDATPSIRTRESQNSRAEMFGGMRTFHFLLSRESANTNHHWKQRQVAVVLTTRIMRECTELRVRCIRAFLLLTCESSLERTALLSRRRIDWALNPPNLNPSTSKLMLQYGAPTESVKVNFYRERCSDHGG</sequence>
<accession>A0A2R6XMR1</accession>
<name>A0A2R6XMR1_MARPO</name>
<protein>
    <submittedName>
        <fullName evidence="1">Uncharacterized protein</fullName>
    </submittedName>
</protein>
<evidence type="ECO:0000313" key="1">
    <source>
        <dbReference type="EMBL" id="PTQ47389.1"/>
    </source>
</evidence>
<dbReference type="Gramene" id="Mp8g10720.1">
    <property type="protein sequence ID" value="Mp8g10720.1.cds1"/>
    <property type="gene ID" value="Mp8g10720"/>
</dbReference>
<dbReference type="EMBL" id="KZ772680">
    <property type="protein sequence ID" value="PTQ47389.1"/>
    <property type="molecule type" value="Genomic_DNA"/>
</dbReference>
<reference evidence="2" key="1">
    <citation type="journal article" date="2017" name="Cell">
        <title>Insights into land plant evolution garnered from the Marchantia polymorpha genome.</title>
        <authorList>
            <person name="Bowman J.L."/>
            <person name="Kohchi T."/>
            <person name="Yamato K.T."/>
            <person name="Jenkins J."/>
            <person name="Shu S."/>
            <person name="Ishizaki K."/>
            <person name="Yamaoka S."/>
            <person name="Nishihama R."/>
            <person name="Nakamura Y."/>
            <person name="Berger F."/>
            <person name="Adam C."/>
            <person name="Aki S.S."/>
            <person name="Althoff F."/>
            <person name="Araki T."/>
            <person name="Arteaga-Vazquez M.A."/>
            <person name="Balasubrmanian S."/>
            <person name="Barry K."/>
            <person name="Bauer D."/>
            <person name="Boehm C.R."/>
            <person name="Briginshaw L."/>
            <person name="Caballero-Perez J."/>
            <person name="Catarino B."/>
            <person name="Chen F."/>
            <person name="Chiyoda S."/>
            <person name="Chovatia M."/>
            <person name="Davies K.M."/>
            <person name="Delmans M."/>
            <person name="Demura T."/>
            <person name="Dierschke T."/>
            <person name="Dolan L."/>
            <person name="Dorantes-Acosta A.E."/>
            <person name="Eklund D.M."/>
            <person name="Florent S.N."/>
            <person name="Flores-Sandoval E."/>
            <person name="Fujiyama A."/>
            <person name="Fukuzawa H."/>
            <person name="Galik B."/>
            <person name="Grimanelli D."/>
            <person name="Grimwood J."/>
            <person name="Grossniklaus U."/>
            <person name="Hamada T."/>
            <person name="Haseloff J."/>
            <person name="Hetherington A.J."/>
            <person name="Higo A."/>
            <person name="Hirakawa Y."/>
            <person name="Hundley H.N."/>
            <person name="Ikeda Y."/>
            <person name="Inoue K."/>
            <person name="Inoue S.I."/>
            <person name="Ishida S."/>
            <person name="Jia Q."/>
            <person name="Kakita M."/>
            <person name="Kanazawa T."/>
            <person name="Kawai Y."/>
            <person name="Kawashima T."/>
            <person name="Kennedy M."/>
            <person name="Kinose K."/>
            <person name="Kinoshita T."/>
            <person name="Kohara Y."/>
            <person name="Koide E."/>
            <person name="Komatsu K."/>
            <person name="Kopischke S."/>
            <person name="Kubo M."/>
            <person name="Kyozuka J."/>
            <person name="Lagercrantz U."/>
            <person name="Lin S.S."/>
            <person name="Lindquist E."/>
            <person name="Lipzen A.M."/>
            <person name="Lu C.W."/>
            <person name="De Luna E."/>
            <person name="Martienssen R.A."/>
            <person name="Minamino N."/>
            <person name="Mizutani M."/>
            <person name="Mizutani M."/>
            <person name="Mochizuki N."/>
            <person name="Monte I."/>
            <person name="Mosher R."/>
            <person name="Nagasaki H."/>
            <person name="Nakagami H."/>
            <person name="Naramoto S."/>
            <person name="Nishitani K."/>
            <person name="Ohtani M."/>
            <person name="Okamoto T."/>
            <person name="Okumura M."/>
            <person name="Phillips J."/>
            <person name="Pollak B."/>
            <person name="Reinders A."/>
            <person name="Rovekamp M."/>
            <person name="Sano R."/>
            <person name="Sawa S."/>
            <person name="Schmid M.W."/>
            <person name="Shirakawa M."/>
            <person name="Solano R."/>
            <person name="Spunde A."/>
            <person name="Suetsugu N."/>
            <person name="Sugano S."/>
            <person name="Sugiyama A."/>
            <person name="Sun R."/>
            <person name="Suzuki Y."/>
            <person name="Takenaka M."/>
            <person name="Takezawa D."/>
            <person name="Tomogane H."/>
            <person name="Tsuzuki M."/>
            <person name="Ueda T."/>
            <person name="Umeda M."/>
            <person name="Ward J.M."/>
            <person name="Watanabe Y."/>
            <person name="Yazaki K."/>
            <person name="Yokoyama R."/>
            <person name="Yoshitake Y."/>
            <person name="Yotsui I."/>
            <person name="Zachgo S."/>
            <person name="Schmutz J."/>
        </authorList>
    </citation>
    <scope>NUCLEOTIDE SEQUENCE [LARGE SCALE GENOMIC DNA]</scope>
    <source>
        <strain evidence="2">Tak-1</strain>
    </source>
</reference>
<dbReference type="AlphaFoldDB" id="A0A2R6XMR1"/>
<gene>
    <name evidence="1" type="ORF">MARPO_0008s0151</name>
</gene>
<evidence type="ECO:0000313" key="2">
    <source>
        <dbReference type="Proteomes" id="UP000244005"/>
    </source>
</evidence>
<keyword evidence="2" id="KW-1185">Reference proteome</keyword>